<dbReference type="PANTHER" id="PTHR34109:SF1">
    <property type="entry name" value="VOC DOMAIN-CONTAINING PROTEIN"/>
    <property type="match status" value="1"/>
</dbReference>
<organism evidence="2 3">
    <name type="scientific">Kribbella antibiotica</name>
    <dbReference type="NCBI Taxonomy" id="190195"/>
    <lineage>
        <taxon>Bacteria</taxon>
        <taxon>Bacillati</taxon>
        <taxon>Actinomycetota</taxon>
        <taxon>Actinomycetes</taxon>
        <taxon>Propionibacteriales</taxon>
        <taxon>Kribbellaceae</taxon>
        <taxon>Kribbella</taxon>
    </lineage>
</organism>
<name>A0A4R4YVF4_9ACTN</name>
<dbReference type="SUPFAM" id="SSF54593">
    <property type="entry name" value="Glyoxalase/Bleomycin resistance protein/Dihydroxybiphenyl dioxygenase"/>
    <property type="match status" value="1"/>
</dbReference>
<feature type="domain" description="VOC" evidence="1">
    <location>
        <begin position="7"/>
        <end position="125"/>
    </location>
</feature>
<protein>
    <submittedName>
        <fullName evidence="2">VOC family protein</fullName>
    </submittedName>
</protein>
<dbReference type="AlphaFoldDB" id="A0A4R4YVF4"/>
<keyword evidence="3" id="KW-1185">Reference proteome</keyword>
<dbReference type="Pfam" id="PF00903">
    <property type="entry name" value="Glyoxalase"/>
    <property type="match status" value="1"/>
</dbReference>
<dbReference type="OrthoDB" id="9795306at2"/>
<dbReference type="PANTHER" id="PTHR34109">
    <property type="entry name" value="BNAUNNG04460D PROTEIN-RELATED"/>
    <property type="match status" value="1"/>
</dbReference>
<dbReference type="Gene3D" id="3.30.720.120">
    <property type="match status" value="1"/>
</dbReference>
<reference evidence="2 3" key="1">
    <citation type="submission" date="2019-03" db="EMBL/GenBank/DDBJ databases">
        <title>Draft genome sequences of novel Actinobacteria.</title>
        <authorList>
            <person name="Sahin N."/>
            <person name="Ay H."/>
            <person name="Saygin H."/>
        </authorList>
    </citation>
    <scope>NUCLEOTIDE SEQUENCE [LARGE SCALE GENOMIC DNA]</scope>
    <source>
        <strain evidence="2 3">JCM 13523</strain>
    </source>
</reference>
<accession>A0A4R4YVF4</accession>
<sequence length="158" mass="17343">MTKNPGGKSTVTPYVVVRGAEQFLTFVEHTFEVTASGRWPNPDGTIGHAEITVGESVLMTFDAQPDWPVTPSFLSVYVDDVDATLARAVEAGGVVVTELMESRITGDRGCRVKDPVGNIWWLQTHLRDFDPAGFADPEEAAKMQIAQETFAVEMRSRI</sequence>
<evidence type="ECO:0000313" key="3">
    <source>
        <dbReference type="Proteomes" id="UP000295124"/>
    </source>
</evidence>
<dbReference type="CDD" id="cd07246">
    <property type="entry name" value="VOC_like"/>
    <property type="match status" value="1"/>
</dbReference>
<dbReference type="InterPro" id="IPR004360">
    <property type="entry name" value="Glyas_Fos-R_dOase_dom"/>
</dbReference>
<dbReference type="InterPro" id="IPR037523">
    <property type="entry name" value="VOC_core"/>
</dbReference>
<dbReference type="EMBL" id="SMKX01000131">
    <property type="protein sequence ID" value="TDD49385.1"/>
    <property type="molecule type" value="Genomic_DNA"/>
</dbReference>
<gene>
    <name evidence="2" type="ORF">E1263_32255</name>
</gene>
<dbReference type="InterPro" id="IPR029068">
    <property type="entry name" value="Glyas_Bleomycin-R_OHBP_Dase"/>
</dbReference>
<evidence type="ECO:0000259" key="1">
    <source>
        <dbReference type="PROSITE" id="PS51819"/>
    </source>
</evidence>
<comment type="caution">
    <text evidence="2">The sequence shown here is derived from an EMBL/GenBank/DDBJ whole genome shotgun (WGS) entry which is preliminary data.</text>
</comment>
<dbReference type="RefSeq" id="WP_132174293.1">
    <property type="nucleotide sequence ID" value="NZ_SMKX01000131.1"/>
</dbReference>
<dbReference type="PROSITE" id="PS51819">
    <property type="entry name" value="VOC"/>
    <property type="match status" value="1"/>
</dbReference>
<dbReference type="Proteomes" id="UP000295124">
    <property type="component" value="Unassembled WGS sequence"/>
</dbReference>
<evidence type="ECO:0000313" key="2">
    <source>
        <dbReference type="EMBL" id="TDD49385.1"/>
    </source>
</evidence>
<proteinExistence type="predicted"/>
<dbReference type="Gene3D" id="3.30.720.110">
    <property type="match status" value="1"/>
</dbReference>